<dbReference type="GO" id="GO:0051536">
    <property type="term" value="F:iron-sulfur cluster binding"/>
    <property type="evidence" value="ECO:0007669"/>
    <property type="project" value="UniProtKB-KW"/>
</dbReference>
<evidence type="ECO:0000256" key="1">
    <source>
        <dbReference type="ARBA" id="ARBA00022691"/>
    </source>
</evidence>
<dbReference type="SFLD" id="SFLDS00029">
    <property type="entry name" value="Radical_SAM"/>
    <property type="match status" value="1"/>
</dbReference>
<sequence>MPVRLWVEITSRCNLKCRLCVNKDIPPSLKGDMDFDLYKKIINEAAGNVYDINLFHRGEPLLHPKLIPIISYAKSRGIKTRIHTNATLLNPELSKKIILSGLDLISFSFDGYTKETYEKNRIGASYEKSLNNIIDFLRIKKELKSKKPFTIIQVMEFDDKLSSKEIMEQKKKFLKRFSNLPLDKLVTRHPHNWGGFLKLKELGKNYEENKRTISCTFPW</sequence>
<evidence type="ECO:0000256" key="4">
    <source>
        <dbReference type="ARBA" id="ARBA00023014"/>
    </source>
</evidence>
<dbReference type="Pfam" id="PF04055">
    <property type="entry name" value="Radical_SAM"/>
    <property type="match status" value="1"/>
</dbReference>
<dbReference type="GO" id="GO:0003824">
    <property type="term" value="F:catalytic activity"/>
    <property type="evidence" value="ECO:0007669"/>
    <property type="project" value="InterPro"/>
</dbReference>
<reference evidence="6" key="1">
    <citation type="journal article" date="2014" name="Front. Microbiol.">
        <title>High frequency of phylogenetically diverse reductive dehalogenase-homologous genes in deep subseafloor sedimentary metagenomes.</title>
        <authorList>
            <person name="Kawai M."/>
            <person name="Futagami T."/>
            <person name="Toyoda A."/>
            <person name="Takaki Y."/>
            <person name="Nishi S."/>
            <person name="Hori S."/>
            <person name="Arai W."/>
            <person name="Tsubouchi T."/>
            <person name="Morono Y."/>
            <person name="Uchiyama I."/>
            <person name="Ito T."/>
            <person name="Fujiyama A."/>
            <person name="Inagaki F."/>
            <person name="Takami H."/>
        </authorList>
    </citation>
    <scope>NUCLEOTIDE SEQUENCE</scope>
    <source>
        <strain evidence="6">Expedition CK06-06</strain>
    </source>
</reference>
<dbReference type="InterPro" id="IPR050377">
    <property type="entry name" value="Radical_SAM_PqqE_MftC-like"/>
</dbReference>
<dbReference type="EMBL" id="BARW01006053">
    <property type="protein sequence ID" value="GAI85757.1"/>
    <property type="molecule type" value="Genomic_DNA"/>
</dbReference>
<dbReference type="PANTHER" id="PTHR11228:SF7">
    <property type="entry name" value="PQQA PEPTIDE CYCLASE"/>
    <property type="match status" value="1"/>
</dbReference>
<dbReference type="SUPFAM" id="SSF102114">
    <property type="entry name" value="Radical SAM enzymes"/>
    <property type="match status" value="1"/>
</dbReference>
<dbReference type="InterPro" id="IPR013785">
    <property type="entry name" value="Aldolase_TIM"/>
</dbReference>
<keyword evidence="3" id="KW-0408">Iron</keyword>
<accession>X1RY94</accession>
<evidence type="ECO:0000313" key="6">
    <source>
        <dbReference type="EMBL" id="GAI85757.1"/>
    </source>
</evidence>
<dbReference type="CDD" id="cd01335">
    <property type="entry name" value="Radical_SAM"/>
    <property type="match status" value="1"/>
</dbReference>
<dbReference type="Gene3D" id="3.20.20.70">
    <property type="entry name" value="Aldolase class I"/>
    <property type="match status" value="1"/>
</dbReference>
<dbReference type="InterPro" id="IPR007197">
    <property type="entry name" value="rSAM"/>
</dbReference>
<dbReference type="PANTHER" id="PTHR11228">
    <property type="entry name" value="RADICAL SAM DOMAIN PROTEIN"/>
    <property type="match status" value="1"/>
</dbReference>
<keyword evidence="1" id="KW-0949">S-adenosyl-L-methionine</keyword>
<dbReference type="InterPro" id="IPR058240">
    <property type="entry name" value="rSAM_sf"/>
</dbReference>
<evidence type="ECO:0000256" key="3">
    <source>
        <dbReference type="ARBA" id="ARBA00023004"/>
    </source>
</evidence>
<keyword evidence="4" id="KW-0411">Iron-sulfur</keyword>
<protein>
    <recommendedName>
        <fullName evidence="5">Radical SAM core domain-containing protein</fullName>
    </recommendedName>
</protein>
<dbReference type="PROSITE" id="PS51918">
    <property type="entry name" value="RADICAL_SAM"/>
    <property type="match status" value="1"/>
</dbReference>
<dbReference type="AlphaFoldDB" id="X1RY94"/>
<feature type="domain" description="Radical SAM core" evidence="5">
    <location>
        <begin position="1"/>
        <end position="211"/>
    </location>
</feature>
<comment type="caution">
    <text evidence="6">The sequence shown here is derived from an EMBL/GenBank/DDBJ whole genome shotgun (WGS) entry which is preliminary data.</text>
</comment>
<gene>
    <name evidence="6" type="ORF">S12H4_12667</name>
</gene>
<dbReference type="SFLD" id="SFLDG01067">
    <property type="entry name" value="SPASM/twitch_domain_containing"/>
    <property type="match status" value="1"/>
</dbReference>
<proteinExistence type="predicted"/>
<evidence type="ECO:0000259" key="5">
    <source>
        <dbReference type="PROSITE" id="PS51918"/>
    </source>
</evidence>
<name>X1RY94_9ZZZZ</name>
<feature type="non-terminal residue" evidence="6">
    <location>
        <position position="219"/>
    </location>
</feature>
<dbReference type="GO" id="GO:0046872">
    <property type="term" value="F:metal ion binding"/>
    <property type="evidence" value="ECO:0007669"/>
    <property type="project" value="UniProtKB-KW"/>
</dbReference>
<keyword evidence="2" id="KW-0479">Metal-binding</keyword>
<organism evidence="6">
    <name type="scientific">marine sediment metagenome</name>
    <dbReference type="NCBI Taxonomy" id="412755"/>
    <lineage>
        <taxon>unclassified sequences</taxon>
        <taxon>metagenomes</taxon>
        <taxon>ecological metagenomes</taxon>
    </lineage>
</organism>
<evidence type="ECO:0000256" key="2">
    <source>
        <dbReference type="ARBA" id="ARBA00022723"/>
    </source>
</evidence>